<dbReference type="EMBL" id="CP036271">
    <property type="protein sequence ID" value="QDT54847.1"/>
    <property type="molecule type" value="Genomic_DNA"/>
</dbReference>
<dbReference type="RefSeq" id="WP_145030669.1">
    <property type="nucleotide sequence ID" value="NZ_CP036271.1"/>
</dbReference>
<dbReference type="GO" id="GO:0006109">
    <property type="term" value="P:regulation of carbohydrate metabolic process"/>
    <property type="evidence" value="ECO:0007669"/>
    <property type="project" value="InterPro"/>
</dbReference>
<accession>A0A517SFG5</accession>
<keyword evidence="4" id="KW-1005">Bacterial flagellum biogenesis</keyword>
<proteinExistence type="inferred from homology"/>
<dbReference type="SUPFAM" id="SSF117130">
    <property type="entry name" value="CsrA-like"/>
    <property type="match status" value="1"/>
</dbReference>
<keyword evidence="6" id="KW-1185">Reference proteome</keyword>
<keyword evidence="2 4" id="KW-0810">Translation regulation</keyword>
<comment type="similarity">
    <text evidence="4">Belongs to the CsrA/RsmA family.</text>
</comment>
<dbReference type="HAMAP" id="MF_00167">
    <property type="entry name" value="CsrA"/>
    <property type="match status" value="1"/>
</dbReference>
<dbReference type="InterPro" id="IPR003751">
    <property type="entry name" value="CsrA"/>
</dbReference>
<dbReference type="InParanoid" id="A0A517SFG5"/>
<dbReference type="GO" id="GO:0044781">
    <property type="term" value="P:bacterial-type flagellum organization"/>
    <property type="evidence" value="ECO:0007669"/>
    <property type="project" value="UniProtKB-KW"/>
</dbReference>
<dbReference type="OrthoDB" id="289081at2"/>
<dbReference type="Gene3D" id="2.60.40.4380">
    <property type="entry name" value="Translational regulator CsrA"/>
    <property type="match status" value="1"/>
</dbReference>
<evidence type="ECO:0000256" key="3">
    <source>
        <dbReference type="ARBA" id="ARBA00022884"/>
    </source>
</evidence>
<dbReference type="GO" id="GO:0006402">
    <property type="term" value="P:mRNA catabolic process"/>
    <property type="evidence" value="ECO:0007669"/>
    <property type="project" value="InterPro"/>
</dbReference>
<dbReference type="PANTHER" id="PTHR34984">
    <property type="entry name" value="CARBON STORAGE REGULATOR"/>
    <property type="match status" value="1"/>
</dbReference>
<dbReference type="GO" id="GO:1902208">
    <property type="term" value="P:regulation of bacterial-type flagellum assembly"/>
    <property type="evidence" value="ECO:0007669"/>
    <property type="project" value="UniProtKB-UniRule"/>
</dbReference>
<keyword evidence="4" id="KW-0678">Repressor</keyword>
<dbReference type="InterPro" id="IPR036107">
    <property type="entry name" value="CsrA_sf"/>
</dbReference>
<comment type="subcellular location">
    <subcellularLocation>
        <location evidence="4">Cytoplasm</location>
    </subcellularLocation>
</comment>
<protein>
    <recommendedName>
        <fullName evidence="4">Translational regulator CsrA</fullName>
    </recommendedName>
</protein>
<dbReference type="AlphaFoldDB" id="A0A517SFG5"/>
<dbReference type="Proteomes" id="UP000315700">
    <property type="component" value="Chromosome"/>
</dbReference>
<dbReference type="PANTHER" id="PTHR34984:SF1">
    <property type="entry name" value="CARBON STORAGE REGULATOR"/>
    <property type="match status" value="1"/>
</dbReference>
<name>A0A517SFG5_9PLAN</name>
<evidence type="ECO:0000313" key="6">
    <source>
        <dbReference type="Proteomes" id="UP000315700"/>
    </source>
</evidence>
<evidence type="ECO:0000313" key="5">
    <source>
        <dbReference type="EMBL" id="QDT54847.1"/>
    </source>
</evidence>
<reference evidence="5 6" key="1">
    <citation type="submission" date="2019-02" db="EMBL/GenBank/DDBJ databases">
        <title>Deep-cultivation of Planctomycetes and their phenomic and genomic characterization uncovers novel biology.</title>
        <authorList>
            <person name="Wiegand S."/>
            <person name="Jogler M."/>
            <person name="Boedeker C."/>
            <person name="Pinto D."/>
            <person name="Vollmers J."/>
            <person name="Rivas-Marin E."/>
            <person name="Kohn T."/>
            <person name="Peeters S.H."/>
            <person name="Heuer A."/>
            <person name="Rast P."/>
            <person name="Oberbeckmann S."/>
            <person name="Bunk B."/>
            <person name="Jeske O."/>
            <person name="Meyerdierks A."/>
            <person name="Storesund J.E."/>
            <person name="Kallscheuer N."/>
            <person name="Luecker S."/>
            <person name="Lage O.M."/>
            <person name="Pohl T."/>
            <person name="Merkel B.J."/>
            <person name="Hornburger P."/>
            <person name="Mueller R.-W."/>
            <person name="Bruemmer F."/>
            <person name="Labrenz M."/>
            <person name="Spormann A.M."/>
            <person name="Op den Camp H."/>
            <person name="Overmann J."/>
            <person name="Amann R."/>
            <person name="Jetten M.S.M."/>
            <person name="Mascher T."/>
            <person name="Medema M.H."/>
            <person name="Devos D.P."/>
            <person name="Kaster A.-K."/>
            <person name="Ovreas L."/>
            <person name="Rohde M."/>
            <person name="Galperin M.Y."/>
            <person name="Jogler C."/>
        </authorList>
    </citation>
    <scope>NUCLEOTIDE SEQUENCE [LARGE SCALE GENOMIC DNA]</scope>
    <source>
        <strain evidence="5 6">Pan44</strain>
    </source>
</reference>
<comment type="function">
    <text evidence="4">A translational regulator that binds mRNA to regulate translation initiation and/or mRNA stability. Usually binds in the 5'-UTR at or near the Shine-Dalgarno sequence preventing ribosome-binding, thus repressing translation. Its main target seems to be the major flagellin gene, while its function is anatagonized by FliW.</text>
</comment>
<sequence length="66" mass="7241">MLVLTRKIGEEIIIGGNIRVKVADIRGSRVRLAIEAPRDLSVQRQEIAAALKEEEASFELVLEAVG</sequence>
<dbReference type="GO" id="GO:0045947">
    <property type="term" value="P:negative regulation of translational initiation"/>
    <property type="evidence" value="ECO:0007669"/>
    <property type="project" value="UniProtKB-UniRule"/>
</dbReference>
<dbReference type="Pfam" id="PF02599">
    <property type="entry name" value="CsrA"/>
    <property type="match status" value="1"/>
</dbReference>
<dbReference type="GO" id="GO:0048027">
    <property type="term" value="F:mRNA 5'-UTR binding"/>
    <property type="evidence" value="ECO:0007669"/>
    <property type="project" value="UniProtKB-UniRule"/>
</dbReference>
<organism evidence="5 6">
    <name type="scientific">Caulifigura coniformis</name>
    <dbReference type="NCBI Taxonomy" id="2527983"/>
    <lineage>
        <taxon>Bacteria</taxon>
        <taxon>Pseudomonadati</taxon>
        <taxon>Planctomycetota</taxon>
        <taxon>Planctomycetia</taxon>
        <taxon>Planctomycetales</taxon>
        <taxon>Planctomycetaceae</taxon>
        <taxon>Caulifigura</taxon>
    </lineage>
</organism>
<gene>
    <name evidence="4" type="primary">csrA</name>
    <name evidence="5" type="ORF">Pan44_28850</name>
</gene>
<keyword evidence="1 4" id="KW-0963">Cytoplasm</keyword>
<evidence type="ECO:0000256" key="2">
    <source>
        <dbReference type="ARBA" id="ARBA00022845"/>
    </source>
</evidence>
<dbReference type="KEGG" id="ccos:Pan44_28850"/>
<keyword evidence="3 4" id="KW-0694">RNA-binding</keyword>
<evidence type="ECO:0000256" key="1">
    <source>
        <dbReference type="ARBA" id="ARBA00022490"/>
    </source>
</evidence>
<dbReference type="GO" id="GO:0005829">
    <property type="term" value="C:cytosol"/>
    <property type="evidence" value="ECO:0007669"/>
    <property type="project" value="TreeGrafter"/>
</dbReference>
<evidence type="ECO:0000256" key="4">
    <source>
        <dbReference type="HAMAP-Rule" id="MF_00167"/>
    </source>
</evidence>
<comment type="subunit">
    <text evidence="4">Homodimer; the beta-strands of each monomer intercalate to form a hydrophobic core, while the alpha-helices form wings that extend away from the core.</text>
</comment>